<dbReference type="InterPro" id="IPR003797">
    <property type="entry name" value="DegV"/>
</dbReference>
<dbReference type="OrthoDB" id="9780660at2"/>
<evidence type="ECO:0000313" key="3">
    <source>
        <dbReference type="Proteomes" id="UP000037784"/>
    </source>
</evidence>
<dbReference type="GO" id="GO:0008289">
    <property type="term" value="F:lipid binding"/>
    <property type="evidence" value="ECO:0007669"/>
    <property type="project" value="UniProtKB-KW"/>
</dbReference>
<dbReference type="NCBIfam" id="TIGR00762">
    <property type="entry name" value="DegV"/>
    <property type="match status" value="1"/>
</dbReference>
<reference evidence="2 3" key="1">
    <citation type="journal article" date="2015" name="Genome Announc.">
        <title>Draft Genome Sequence of a Heterotrophic Facultative Anaerobic Thermophilic Bacterium, Ardenticatena maritima Strain 110ST.</title>
        <authorList>
            <person name="Kawaichi S."/>
            <person name="Yoshida T."/>
            <person name="Sako Y."/>
            <person name="Nakamura R."/>
        </authorList>
    </citation>
    <scope>NUCLEOTIDE SEQUENCE [LARGE SCALE GENOMIC DNA]</scope>
    <source>
        <strain evidence="2 3">110S</strain>
    </source>
</reference>
<organism evidence="2 3">
    <name type="scientific">Ardenticatena maritima</name>
    <dbReference type="NCBI Taxonomy" id="872965"/>
    <lineage>
        <taxon>Bacteria</taxon>
        <taxon>Bacillati</taxon>
        <taxon>Chloroflexota</taxon>
        <taxon>Ardenticatenia</taxon>
        <taxon>Ardenticatenales</taxon>
        <taxon>Ardenticatenaceae</taxon>
        <taxon>Ardenticatena</taxon>
    </lineage>
</organism>
<comment type="caution">
    <text evidence="2">The sequence shown here is derived from an EMBL/GenBank/DDBJ whole genome shotgun (WGS) entry which is preliminary data.</text>
</comment>
<dbReference type="AlphaFoldDB" id="A0A0N0RFB8"/>
<gene>
    <name evidence="2" type="ORF">ARMA_0373</name>
</gene>
<evidence type="ECO:0008006" key="4">
    <source>
        <dbReference type="Google" id="ProtNLM"/>
    </source>
</evidence>
<dbReference type="InParanoid" id="A0A0N0RFB8"/>
<sequence>MEQRLNIVTDTTCVLPDAFFEQYPIVRVPTWVHFGEQGFREIVDISTEDLFARVEQTRMIPKTSQPTPAQFVEVYQSLPPDVPILSIHLSSFLSGTFRSAELAAAECPDRHILLFDSRAFHFGLGFMVWDALEQAAQGAALDAIMARLMWRREHTFLALTPKTLDYLRLSGRVSMLQHALGAMLNVKPIISLKDGRLIADGRTRTRKRALAEIVERVARAVTPEDRAVWVGIAHAGVPEEAAWLKEQIEARVNAVRCVVGGLTPAVAVHGGPGVIGAFLTPAEPAPEELEVVMGGTNERRTGLAF</sequence>
<keyword evidence="3" id="KW-1185">Reference proteome</keyword>
<dbReference type="InterPro" id="IPR043168">
    <property type="entry name" value="DegV_C"/>
</dbReference>
<dbReference type="RefSeq" id="WP_054491880.1">
    <property type="nucleotide sequence ID" value="NZ_BBZA01000022.1"/>
</dbReference>
<dbReference type="Gene3D" id="3.30.1180.10">
    <property type="match status" value="1"/>
</dbReference>
<proteinExistence type="predicted"/>
<dbReference type="PANTHER" id="PTHR33434">
    <property type="entry name" value="DEGV DOMAIN-CONTAINING PROTEIN DR_1986-RELATED"/>
    <property type="match status" value="1"/>
</dbReference>
<dbReference type="SUPFAM" id="SSF82549">
    <property type="entry name" value="DAK1/DegV-like"/>
    <property type="match status" value="1"/>
</dbReference>
<keyword evidence="1" id="KW-0446">Lipid-binding</keyword>
<reference evidence="3" key="2">
    <citation type="submission" date="2015-08" db="EMBL/GenBank/DDBJ databases">
        <title>Draft Genome Sequence of a Heterotrophic Facultative Anaerobic Bacterium Ardenticatena maritima Strain 110S.</title>
        <authorList>
            <person name="Kawaichi S."/>
            <person name="Yoshida T."/>
            <person name="Sako Y."/>
            <person name="Nakamura R."/>
        </authorList>
    </citation>
    <scope>NUCLEOTIDE SEQUENCE [LARGE SCALE GENOMIC DNA]</scope>
    <source>
        <strain evidence="3">110S</strain>
    </source>
</reference>
<dbReference type="Gene3D" id="3.40.50.10170">
    <property type="match status" value="1"/>
</dbReference>
<evidence type="ECO:0000313" key="2">
    <source>
        <dbReference type="EMBL" id="GAP61950.1"/>
    </source>
</evidence>
<dbReference type="PANTHER" id="PTHR33434:SF2">
    <property type="entry name" value="FATTY ACID-BINDING PROTEIN TM_1468"/>
    <property type="match status" value="1"/>
</dbReference>
<dbReference type="InterPro" id="IPR050270">
    <property type="entry name" value="DegV_domain_contain"/>
</dbReference>
<dbReference type="Proteomes" id="UP000037784">
    <property type="component" value="Unassembled WGS sequence"/>
</dbReference>
<name>A0A0N0RFB8_9CHLR</name>
<accession>A0A0N0RFB8</accession>
<protein>
    <recommendedName>
        <fullName evidence="4">DegV family protein</fullName>
    </recommendedName>
</protein>
<dbReference type="Pfam" id="PF02645">
    <property type="entry name" value="DegV"/>
    <property type="match status" value="1"/>
</dbReference>
<evidence type="ECO:0000256" key="1">
    <source>
        <dbReference type="ARBA" id="ARBA00023121"/>
    </source>
</evidence>
<dbReference type="PROSITE" id="PS51482">
    <property type="entry name" value="DEGV"/>
    <property type="match status" value="1"/>
</dbReference>
<dbReference type="EMBL" id="BBZA01000022">
    <property type="protein sequence ID" value="GAP61950.1"/>
    <property type="molecule type" value="Genomic_DNA"/>
</dbReference>